<evidence type="ECO:0000256" key="2">
    <source>
        <dbReference type="ARBA" id="ARBA00006980"/>
    </source>
</evidence>
<dbReference type="PROSITE" id="PS51257">
    <property type="entry name" value="PROKAR_LIPOPROTEIN"/>
    <property type="match status" value="1"/>
</dbReference>
<feature type="domain" description="GspD-like N0" evidence="15">
    <location>
        <begin position="115"/>
        <end position="180"/>
    </location>
</feature>
<evidence type="ECO:0000256" key="5">
    <source>
        <dbReference type="ARBA" id="ARBA00022692"/>
    </source>
</evidence>
<feature type="domain" description="NolW-like" evidence="14">
    <location>
        <begin position="350"/>
        <end position="482"/>
    </location>
</feature>
<keyword evidence="17" id="KW-1185">Reference proteome</keyword>
<evidence type="ECO:0000256" key="9">
    <source>
        <dbReference type="ARBA" id="ARBA00023237"/>
    </source>
</evidence>
<evidence type="ECO:0000259" key="14">
    <source>
        <dbReference type="Pfam" id="PF03958"/>
    </source>
</evidence>
<protein>
    <submittedName>
        <fullName evidence="16">Type II secretion system protein D</fullName>
    </submittedName>
</protein>
<feature type="domain" description="NolW-like" evidence="14">
    <location>
        <begin position="211"/>
        <end position="271"/>
    </location>
</feature>
<dbReference type="InterPro" id="IPR050810">
    <property type="entry name" value="Bact_Secretion_Sys_Channel"/>
</dbReference>
<evidence type="ECO:0000256" key="6">
    <source>
        <dbReference type="ARBA" id="ARBA00022729"/>
    </source>
</evidence>
<dbReference type="Pfam" id="PF21305">
    <property type="entry name" value="type_II_gspD_N0"/>
    <property type="match status" value="1"/>
</dbReference>
<dbReference type="PRINTS" id="PR01032">
    <property type="entry name" value="PHAGEIV"/>
</dbReference>
<evidence type="ECO:0000313" key="16">
    <source>
        <dbReference type="EMBL" id="BCT91801.1"/>
    </source>
</evidence>
<reference evidence="16 17" key="1">
    <citation type="submission" date="2021-03" db="EMBL/GenBank/DDBJ databases">
        <title>Complete Genome Sequences of Two Lysobacter Strains Isolated from Sea Water (Lysobacter caseinilyticus) and Soil (Lysobacter helvus) in South Korea.</title>
        <authorList>
            <person name="Watanabe Y."/>
            <person name="Arakawa K."/>
        </authorList>
    </citation>
    <scope>NUCLEOTIDE SEQUENCE [LARGE SCALE GENOMIC DNA]</scope>
    <source>
        <strain evidence="16 17">KVB24</strain>
    </source>
</reference>
<keyword evidence="7" id="KW-0653">Protein transport</keyword>
<proteinExistence type="inferred from homology"/>
<dbReference type="PRINTS" id="PR00811">
    <property type="entry name" value="BCTERIALGSPD"/>
</dbReference>
<dbReference type="RefSeq" id="WP_213435982.1">
    <property type="nucleotide sequence ID" value="NZ_AP024545.1"/>
</dbReference>
<comment type="similarity">
    <text evidence="2">Belongs to the bacterial secretin family. GSP D subfamily.</text>
</comment>
<keyword evidence="9" id="KW-0998">Cell outer membrane</keyword>
<evidence type="ECO:0000256" key="10">
    <source>
        <dbReference type="RuleBase" id="RU004004"/>
    </source>
</evidence>
<dbReference type="InterPro" id="IPR004845">
    <property type="entry name" value="T2SS_GspD_CS"/>
</dbReference>
<feature type="region of interest" description="Disordered" evidence="11">
    <location>
        <begin position="369"/>
        <end position="439"/>
    </location>
</feature>
<dbReference type="InterPro" id="IPR001775">
    <property type="entry name" value="GspD/PilQ"/>
</dbReference>
<evidence type="ECO:0000256" key="3">
    <source>
        <dbReference type="ARBA" id="ARBA00022448"/>
    </source>
</evidence>
<dbReference type="Gene3D" id="3.55.50.30">
    <property type="match status" value="1"/>
</dbReference>
<dbReference type="Pfam" id="PF03958">
    <property type="entry name" value="Secretin_N"/>
    <property type="match status" value="3"/>
</dbReference>
<feature type="domain" description="NolW-like" evidence="14">
    <location>
        <begin position="276"/>
        <end position="340"/>
    </location>
</feature>
<evidence type="ECO:0000256" key="12">
    <source>
        <dbReference type="SAM" id="SignalP"/>
    </source>
</evidence>
<organism evidence="16 17">
    <name type="scientific">Noviluteimonas caseinilytica</name>
    <dbReference type="NCBI Taxonomy" id="2675101"/>
    <lineage>
        <taxon>Bacteria</taxon>
        <taxon>Pseudomonadati</taxon>
        <taxon>Pseudomonadota</taxon>
        <taxon>Gammaproteobacteria</taxon>
        <taxon>Lysobacterales</taxon>
        <taxon>Lysobacteraceae</taxon>
        <taxon>Noviluteimonas</taxon>
    </lineage>
</organism>
<evidence type="ECO:0000259" key="13">
    <source>
        <dbReference type="Pfam" id="PF00263"/>
    </source>
</evidence>
<dbReference type="Proteomes" id="UP000681317">
    <property type="component" value="Chromosome"/>
</dbReference>
<evidence type="ECO:0000256" key="4">
    <source>
        <dbReference type="ARBA" id="ARBA00022452"/>
    </source>
</evidence>
<dbReference type="Pfam" id="PF00263">
    <property type="entry name" value="Secretin"/>
    <property type="match status" value="1"/>
</dbReference>
<accession>A0ABM7Q3E6</accession>
<dbReference type="InterPro" id="IPR004846">
    <property type="entry name" value="T2SS/T3SS_dom"/>
</dbReference>
<dbReference type="Gene3D" id="3.30.1370.120">
    <property type="match status" value="2"/>
</dbReference>
<feature type="signal peptide" evidence="12">
    <location>
        <begin position="1"/>
        <end position="20"/>
    </location>
</feature>
<dbReference type="InterPro" id="IPR049371">
    <property type="entry name" value="GspD-like_N0"/>
</dbReference>
<dbReference type="InterPro" id="IPR013356">
    <property type="entry name" value="T2SS_GspD"/>
</dbReference>
<dbReference type="InterPro" id="IPR005644">
    <property type="entry name" value="NolW-like"/>
</dbReference>
<feature type="chain" id="PRO_5045704457" evidence="12">
    <location>
        <begin position="21"/>
        <end position="752"/>
    </location>
</feature>
<comment type="subcellular location">
    <subcellularLocation>
        <location evidence="1 10">Cell outer membrane</location>
    </subcellularLocation>
</comment>
<dbReference type="EMBL" id="AP024545">
    <property type="protein sequence ID" value="BCT91801.1"/>
    <property type="molecule type" value="Genomic_DNA"/>
</dbReference>
<evidence type="ECO:0000313" key="17">
    <source>
        <dbReference type="Proteomes" id="UP000681317"/>
    </source>
</evidence>
<dbReference type="PROSITE" id="PS00875">
    <property type="entry name" value="T2SP_D"/>
    <property type="match status" value="1"/>
</dbReference>
<gene>
    <name evidence="16" type="primary">xpsD</name>
    <name evidence="16" type="ORF">LYSCAS_08250</name>
</gene>
<keyword evidence="4" id="KW-1134">Transmembrane beta strand</keyword>
<evidence type="ECO:0000256" key="11">
    <source>
        <dbReference type="SAM" id="MobiDB-lite"/>
    </source>
</evidence>
<dbReference type="PANTHER" id="PTHR30332:SF25">
    <property type="entry name" value="SECRETIN XPSD"/>
    <property type="match status" value="1"/>
</dbReference>
<keyword evidence="3 10" id="KW-0813">Transport</keyword>
<keyword evidence="8" id="KW-0472">Membrane</keyword>
<dbReference type="InterPro" id="IPR038591">
    <property type="entry name" value="NolW-like_sf"/>
</dbReference>
<evidence type="ECO:0000259" key="15">
    <source>
        <dbReference type="Pfam" id="PF21305"/>
    </source>
</evidence>
<evidence type="ECO:0000256" key="7">
    <source>
        <dbReference type="ARBA" id="ARBA00022927"/>
    </source>
</evidence>
<evidence type="ECO:0000256" key="8">
    <source>
        <dbReference type="ARBA" id="ARBA00023136"/>
    </source>
</evidence>
<name>A0ABM7Q3E6_9GAMM</name>
<keyword evidence="6 12" id="KW-0732">Signal</keyword>
<keyword evidence="5" id="KW-0812">Transmembrane</keyword>
<sequence>MTLRTQFATLVFAATVVVLAGCSTTPVATVSRDGRAEAARANANAAAETTTGSTVLDPRTGTVIANAPEQQAPASTADGTPHAQIRRGSGTVINRSAASAPPPNLGGTSGAATFNFEGESLQAVVKAILGDMLGQNYVIAPGVQGTVTLSTPRPVSPAQAMSLLEQVLGWNNARMVYADGRYNIVAADSALSGTVAPRTGSPALARGYEARVVPLKYISAEEMKKVLQPYARPNAIITTDNARNVITIGGTRSELENYMRTIEIFDVDWLQGMSVGVFPLKSGKASKVVADLEKVFGETSKSPVAGMFRFLPLDGANAVLVITSQPKYLDDIQAWLDRIEGAGGEVQLFSYELKYVKAKELADRLSEVFGGGRNNQNANTGAPSLMPGLESTEIKDSGVDDTGNSSASLGNESQGSGGGLGGGSLALEPRTGNNNGSVTLQVNGDSVGVSAVDETNTLLVRANPGAWQSIREVIERLDVMPLQVHIEAQVAEVKLSGLLRYGVNWFFENAIPDPTLRALAQNRTIVGDTAGSIGGISLDGAGNSSGGLSWTFLGRNALAVISALDTVSDVNLLQTPSVVVRNNAEATFNVGSRIPISSVSFNPDTNTSGTISQVQYLDTGTILKVRPRVTKDGVVFLDLVQEVSSPGSEADQNGNVRIDTRRLKTEAAIQSGDTIMLAGLISDGVTRGSSGVPGLSRIPWIGGLFGTQTTRTDRTEVIVLLTATVIRSPQEAADLTDEYGRRFRALEPLYKK</sequence>
<evidence type="ECO:0000256" key="1">
    <source>
        <dbReference type="ARBA" id="ARBA00004442"/>
    </source>
</evidence>
<feature type="domain" description="Type II/III secretion system secretin-like" evidence="13">
    <location>
        <begin position="563"/>
        <end position="727"/>
    </location>
</feature>
<feature type="compositionally biased region" description="Gly residues" evidence="11">
    <location>
        <begin position="415"/>
        <end position="424"/>
    </location>
</feature>
<dbReference type="PANTHER" id="PTHR30332">
    <property type="entry name" value="PROBABLE GENERAL SECRETION PATHWAY PROTEIN D"/>
    <property type="match status" value="1"/>
</dbReference>
<dbReference type="NCBIfam" id="TIGR02517">
    <property type="entry name" value="type_II_gspD"/>
    <property type="match status" value="1"/>
</dbReference>